<keyword evidence="7" id="KW-1185">Reference proteome</keyword>
<dbReference type="PROSITE" id="PS01117">
    <property type="entry name" value="HTH_MARR_1"/>
    <property type="match status" value="1"/>
</dbReference>
<evidence type="ECO:0000313" key="6">
    <source>
        <dbReference type="EMBL" id="MFC5435336.1"/>
    </source>
</evidence>
<dbReference type="Pfam" id="PF12802">
    <property type="entry name" value="MarR_2"/>
    <property type="match status" value="1"/>
</dbReference>
<dbReference type="Gene3D" id="1.10.10.10">
    <property type="entry name" value="Winged helix-like DNA-binding domain superfamily/Winged helix DNA-binding domain"/>
    <property type="match status" value="1"/>
</dbReference>
<dbReference type="InterPro" id="IPR050769">
    <property type="entry name" value="NAT_camello-type"/>
</dbReference>
<dbReference type="InterPro" id="IPR036390">
    <property type="entry name" value="WH_DNA-bd_sf"/>
</dbReference>
<keyword evidence="1 6" id="KW-0808">Transferase</keyword>
<dbReference type="SUPFAM" id="SSF55729">
    <property type="entry name" value="Acyl-CoA N-acyltransferases (Nat)"/>
    <property type="match status" value="1"/>
</dbReference>
<gene>
    <name evidence="6" type="ORF">ACFPME_02125</name>
</gene>
<dbReference type="EMBL" id="JBHSMK010000002">
    <property type="protein sequence ID" value="MFC5435336.1"/>
    <property type="molecule type" value="Genomic_DNA"/>
</dbReference>
<dbReference type="RefSeq" id="WP_377301543.1">
    <property type="nucleotide sequence ID" value="NZ_JBHSMK010000002.1"/>
</dbReference>
<dbReference type="Pfam" id="PF00583">
    <property type="entry name" value="Acetyltransf_1"/>
    <property type="match status" value="1"/>
</dbReference>
<accession>A0ABW0JHU6</accession>
<dbReference type="InterPro" id="IPR036388">
    <property type="entry name" value="WH-like_DNA-bd_sf"/>
</dbReference>
<dbReference type="SMART" id="SM00347">
    <property type="entry name" value="HTH_MARR"/>
    <property type="match status" value="1"/>
</dbReference>
<dbReference type="CDD" id="cd04301">
    <property type="entry name" value="NAT_SF"/>
    <property type="match status" value="1"/>
</dbReference>
<dbReference type="PANTHER" id="PTHR13947:SF37">
    <property type="entry name" value="LD18367P"/>
    <property type="match status" value="1"/>
</dbReference>
<dbReference type="Gene3D" id="3.40.630.30">
    <property type="match status" value="1"/>
</dbReference>
<keyword evidence="3" id="KW-0238">DNA-binding</keyword>
<comment type="caution">
    <text evidence="6">The sequence shown here is derived from an EMBL/GenBank/DDBJ whole genome shotgun (WGS) entry which is preliminary data.</text>
</comment>
<dbReference type="InterPro" id="IPR016181">
    <property type="entry name" value="Acyl_CoA_acyltransferase"/>
</dbReference>
<name>A0ABW0JHU6_9GAMM</name>
<dbReference type="EC" id="2.3.1.-" evidence="6"/>
<proteinExistence type="predicted"/>
<dbReference type="GO" id="GO:0016746">
    <property type="term" value="F:acyltransferase activity"/>
    <property type="evidence" value="ECO:0007669"/>
    <property type="project" value="UniProtKB-KW"/>
</dbReference>
<dbReference type="Proteomes" id="UP001596013">
    <property type="component" value="Unassembled WGS sequence"/>
</dbReference>
<dbReference type="InterPro" id="IPR000835">
    <property type="entry name" value="HTH_MarR-typ"/>
</dbReference>
<reference evidence="7" key="1">
    <citation type="journal article" date="2019" name="Int. J. Syst. Evol. Microbiol.">
        <title>The Global Catalogue of Microorganisms (GCM) 10K type strain sequencing project: providing services to taxonomists for standard genome sequencing and annotation.</title>
        <authorList>
            <consortium name="The Broad Institute Genomics Platform"/>
            <consortium name="The Broad Institute Genome Sequencing Center for Infectious Disease"/>
            <person name="Wu L."/>
            <person name="Ma J."/>
        </authorList>
    </citation>
    <scope>NUCLEOTIDE SEQUENCE [LARGE SCALE GENOMIC DNA]</scope>
    <source>
        <strain evidence="7">JCM 17130</strain>
    </source>
</reference>
<keyword evidence="2" id="KW-0805">Transcription regulation</keyword>
<evidence type="ECO:0000256" key="4">
    <source>
        <dbReference type="ARBA" id="ARBA00023163"/>
    </source>
</evidence>
<evidence type="ECO:0000256" key="1">
    <source>
        <dbReference type="ARBA" id="ARBA00022679"/>
    </source>
</evidence>
<dbReference type="InterPro" id="IPR023187">
    <property type="entry name" value="Tscrpt_reg_MarR-type_CS"/>
</dbReference>
<evidence type="ECO:0000313" key="7">
    <source>
        <dbReference type="Proteomes" id="UP001596013"/>
    </source>
</evidence>
<feature type="domain" description="N-acetyltransferase" evidence="5">
    <location>
        <begin position="164"/>
        <end position="316"/>
    </location>
</feature>
<dbReference type="SUPFAM" id="SSF46785">
    <property type="entry name" value="Winged helix' DNA-binding domain"/>
    <property type="match status" value="1"/>
</dbReference>
<keyword evidence="4" id="KW-0804">Transcription</keyword>
<evidence type="ECO:0000256" key="3">
    <source>
        <dbReference type="ARBA" id="ARBA00023125"/>
    </source>
</evidence>
<dbReference type="InterPro" id="IPR000182">
    <property type="entry name" value="GNAT_dom"/>
</dbReference>
<evidence type="ECO:0000256" key="2">
    <source>
        <dbReference type="ARBA" id="ARBA00023015"/>
    </source>
</evidence>
<dbReference type="PANTHER" id="PTHR13947">
    <property type="entry name" value="GNAT FAMILY N-ACETYLTRANSFERASE"/>
    <property type="match status" value="1"/>
</dbReference>
<organism evidence="6 7">
    <name type="scientific">Rhodanobacter umsongensis</name>
    <dbReference type="NCBI Taxonomy" id="633153"/>
    <lineage>
        <taxon>Bacteria</taxon>
        <taxon>Pseudomonadati</taxon>
        <taxon>Pseudomonadota</taxon>
        <taxon>Gammaproteobacteria</taxon>
        <taxon>Lysobacterales</taxon>
        <taxon>Rhodanobacteraceae</taxon>
        <taxon>Rhodanobacter</taxon>
    </lineage>
</organism>
<evidence type="ECO:0000259" key="5">
    <source>
        <dbReference type="PROSITE" id="PS51186"/>
    </source>
</evidence>
<protein>
    <submittedName>
        <fullName evidence="6">GNAT family N-acetyltransferase</fullName>
        <ecNumber evidence="6">2.3.1.-</ecNumber>
    </submittedName>
</protein>
<dbReference type="PROSITE" id="PS51186">
    <property type="entry name" value="GNAT"/>
    <property type="match status" value="1"/>
</dbReference>
<sequence length="335" mass="37345">MEFVNELGLLALGSRMRALSDRLYAIADEVYQRGGIPVQARWFPYLRLLHDRGPRTVGEIAEAIGQTHSAVSQLADKLVRDGWLVVNSDAADKRLRRLGLTAKSMAALRDAKPAWRAIQEVLESRCGDAGIDVLGTLSGFAKVLESPIQDEIAERTLAIQREAVRVVGFRPELREHFYRLNAAWLRKYFYLEEIDHRVLSDPEQEILAAGGQVFFALLGDAVVGTCALTKEADGSCELTKMAVDESHHGLGIGRRLIEAAIEEFTRRRGKTLFLETNSKLTPAIRLYESVGFEHQSTLRPDSHYQRADVYMVWRAPRAAKPKGGARPRRKGAGVA</sequence>
<keyword evidence="6" id="KW-0012">Acyltransferase</keyword>